<sequence length="470" mass="52203">MTRYPRDMTGYGSQAPAANWPNGAKIAVQIVLNYEEGGENNILHGDAASEAFLSEITGAAPWPGQRHWNMESIYEYGSRAGFWRVHSLLRDTPITVYGVTTALARAPQQLKAMKDAGWEIASHGLKWIEHKDMSAEEERAQIREAIRLHTEVVGTAPRGWYTGRCSMNTVDLAAEEGNFAYIADSYADDLPYWVKAGGKDQLIMPYTMDCNDMRFAIQAGYTSGDQFESYLKDSFDMLYAEGQAGAPKMLSIGLHCRLIGRPGRAMALKRVLEHFMKHDGVWFATREQIADHWAKQHPPVSGLTPSTMDKATFVSEFGGIFEHSPWIAEGAFDLELGPTHDNAAGVHNALARVFRTASEEQRLGVLTAHPDLAGKLAAAGRLTAESTAEQAGAGLDMLTDEERETFQKLNAEYVERHGFPFIIAVKDNTKPGILEAFQRRIGNDRDTEFAEACRQVERIAELRLIEKFAS</sequence>
<dbReference type="Pfam" id="PF01522">
    <property type="entry name" value="Polysacc_deac_1"/>
    <property type="match status" value="1"/>
</dbReference>
<dbReference type="RefSeq" id="WP_106472999.1">
    <property type="nucleotide sequence ID" value="NZ_CP027665.1"/>
</dbReference>
<dbReference type="InterPro" id="IPR018020">
    <property type="entry name" value="OHCU_decarboxylase"/>
</dbReference>
<evidence type="ECO:0000256" key="4">
    <source>
        <dbReference type="ARBA" id="ARBA00022631"/>
    </source>
</evidence>
<dbReference type="Gene3D" id="1.10.3330.10">
    <property type="entry name" value="Oxo-4-hydroxy-4-carboxy-5-ureidoimidazoline decarboxylase"/>
    <property type="match status" value="1"/>
</dbReference>
<dbReference type="GO" id="GO:0000255">
    <property type="term" value="P:allantoin metabolic process"/>
    <property type="evidence" value="ECO:0007669"/>
    <property type="project" value="InterPro"/>
</dbReference>
<comment type="similarity">
    <text evidence="2">Belongs to the polysaccharide deacetylase family.</text>
</comment>
<dbReference type="NCBIfam" id="TIGR03212">
    <property type="entry name" value="uraD_N-term-dom"/>
    <property type="match status" value="1"/>
</dbReference>
<dbReference type="CDD" id="cd10977">
    <property type="entry name" value="CE4_PuuE_SpCDA1"/>
    <property type="match status" value="1"/>
</dbReference>
<dbReference type="GO" id="GO:0019628">
    <property type="term" value="P:urate catabolic process"/>
    <property type="evidence" value="ECO:0007669"/>
    <property type="project" value="UniProtKB-UniPathway"/>
</dbReference>
<name>A0A2S0MS15_9RHOB</name>
<reference evidence="8" key="1">
    <citation type="submission" date="2018-03" db="EMBL/GenBank/DDBJ databases">
        <title>Genomic analysis of the strain SH-1 isolated from shrimp intestine.</title>
        <authorList>
            <person name="Kim Y.-S."/>
            <person name="Kim S.-E."/>
            <person name="Kim K.-H."/>
        </authorList>
    </citation>
    <scope>NUCLEOTIDE SEQUENCE [LARGE SCALE GENOMIC DNA]</scope>
    <source>
        <strain evidence="8">SH-1</strain>
    </source>
</reference>
<dbReference type="UniPathway" id="UPA00394">
    <property type="reaction ID" value="UER00652"/>
</dbReference>
<evidence type="ECO:0000256" key="2">
    <source>
        <dbReference type="ARBA" id="ARBA00010973"/>
    </source>
</evidence>
<keyword evidence="4" id="KW-0659">Purine metabolism</keyword>
<dbReference type="GO" id="GO:0005975">
    <property type="term" value="P:carbohydrate metabolic process"/>
    <property type="evidence" value="ECO:0007669"/>
    <property type="project" value="InterPro"/>
</dbReference>
<evidence type="ECO:0000256" key="1">
    <source>
        <dbReference type="ARBA" id="ARBA00003236"/>
    </source>
</evidence>
<dbReference type="Proteomes" id="UP000237655">
    <property type="component" value="Chromosome"/>
</dbReference>
<dbReference type="GO" id="GO:0006144">
    <property type="term" value="P:purine nucleobase metabolic process"/>
    <property type="evidence" value="ECO:0007669"/>
    <property type="project" value="UniProtKB-KW"/>
</dbReference>
<dbReference type="GO" id="GO:0016810">
    <property type="term" value="F:hydrolase activity, acting on carbon-nitrogen (but not peptide) bonds"/>
    <property type="evidence" value="ECO:0007669"/>
    <property type="project" value="InterPro"/>
</dbReference>
<evidence type="ECO:0000313" key="7">
    <source>
        <dbReference type="EMBL" id="AVO38688.1"/>
    </source>
</evidence>
<dbReference type="InterPro" id="IPR036778">
    <property type="entry name" value="OHCU_decarboxylase_sf"/>
</dbReference>
<dbReference type="Gene3D" id="3.20.20.370">
    <property type="entry name" value="Glycoside hydrolase/deacetylase"/>
    <property type="match status" value="1"/>
</dbReference>
<dbReference type="AlphaFoldDB" id="A0A2S0MS15"/>
<comment type="function">
    <text evidence="1">Is involved in generating a small heat-stable compound (Nod), an acylated oligomer of N-acetylglucosamine, that stimulates mitosis in various plant protoplasts.</text>
</comment>
<keyword evidence="8" id="KW-1185">Reference proteome</keyword>
<dbReference type="PANTHER" id="PTHR43123">
    <property type="entry name" value="POLYSACCHARIDE DEACETYLASE-RELATED"/>
    <property type="match status" value="1"/>
</dbReference>
<gene>
    <name evidence="7" type="primary">puuE</name>
    <name evidence="7" type="ORF">C6Y53_13960</name>
</gene>
<dbReference type="NCBIfam" id="TIGR03164">
    <property type="entry name" value="UHCUDC"/>
    <property type="match status" value="1"/>
</dbReference>
<dbReference type="KEGG" id="thas:C6Y53_13960"/>
<organism evidence="7 8">
    <name type="scientific">Pukyongiella litopenaei</name>
    <dbReference type="NCBI Taxonomy" id="2605946"/>
    <lineage>
        <taxon>Bacteria</taxon>
        <taxon>Pseudomonadati</taxon>
        <taxon>Pseudomonadota</taxon>
        <taxon>Alphaproteobacteria</taxon>
        <taxon>Rhodobacterales</taxon>
        <taxon>Paracoccaceae</taxon>
        <taxon>Pukyongiella</taxon>
    </lineage>
</organism>
<evidence type="ECO:0000259" key="6">
    <source>
        <dbReference type="PROSITE" id="PS51677"/>
    </source>
</evidence>
<evidence type="ECO:0000256" key="3">
    <source>
        <dbReference type="ARBA" id="ARBA00020071"/>
    </source>
</evidence>
<dbReference type="EMBL" id="CP027665">
    <property type="protein sequence ID" value="AVO38688.1"/>
    <property type="molecule type" value="Genomic_DNA"/>
</dbReference>
<dbReference type="PROSITE" id="PS51677">
    <property type="entry name" value="NODB"/>
    <property type="match status" value="1"/>
</dbReference>
<feature type="domain" description="NodB homology" evidence="6">
    <location>
        <begin position="68"/>
        <end position="284"/>
    </location>
</feature>
<dbReference type="SUPFAM" id="SSF158694">
    <property type="entry name" value="UraD-Like"/>
    <property type="match status" value="1"/>
</dbReference>
<dbReference type="PANTHER" id="PTHR43123:SF1">
    <property type="entry name" value="POLYSACCHARIDE DEACETYLASE-RELATED"/>
    <property type="match status" value="1"/>
</dbReference>
<dbReference type="InterPro" id="IPR017580">
    <property type="entry name" value="OHCU_decarboxylase-1"/>
</dbReference>
<dbReference type="Pfam" id="PF09349">
    <property type="entry name" value="OHCU_decarbox"/>
    <property type="match status" value="1"/>
</dbReference>
<dbReference type="InterPro" id="IPR002509">
    <property type="entry name" value="NODB_dom"/>
</dbReference>
<evidence type="ECO:0000256" key="5">
    <source>
        <dbReference type="ARBA" id="ARBA00032976"/>
    </source>
</evidence>
<accession>A0A2S0MS15</accession>
<protein>
    <recommendedName>
        <fullName evidence="3">Chitooligosaccharide deacetylase</fullName>
    </recommendedName>
    <alternativeName>
        <fullName evidence="5">Nodulation protein B</fullName>
    </alternativeName>
</protein>
<dbReference type="InterPro" id="IPR011330">
    <property type="entry name" value="Glyco_hydro/deAcase_b/a-brl"/>
</dbReference>
<dbReference type="SUPFAM" id="SSF88713">
    <property type="entry name" value="Glycoside hydrolase/deacetylase"/>
    <property type="match status" value="1"/>
</dbReference>
<proteinExistence type="inferred from homology"/>
<dbReference type="InterPro" id="IPR017625">
    <property type="entry name" value="PuuE"/>
</dbReference>
<evidence type="ECO:0000313" key="8">
    <source>
        <dbReference type="Proteomes" id="UP000237655"/>
    </source>
</evidence>